<accession>A0A8X7C0E9</accession>
<protein>
    <submittedName>
        <fullName evidence="1">Uncharacterized protein</fullName>
    </submittedName>
</protein>
<evidence type="ECO:0000313" key="2">
    <source>
        <dbReference type="Proteomes" id="UP000886998"/>
    </source>
</evidence>
<keyword evidence="2" id="KW-1185">Reference proteome</keyword>
<dbReference type="AlphaFoldDB" id="A0A8X7C0E9"/>
<comment type="caution">
    <text evidence="1">The sequence shown here is derived from an EMBL/GenBank/DDBJ whole genome shotgun (WGS) entry which is preliminary data.</text>
</comment>
<name>A0A8X7C0E9_9ARAC</name>
<dbReference type="EMBL" id="BMAV01007118">
    <property type="protein sequence ID" value="GFY49653.1"/>
    <property type="molecule type" value="Genomic_DNA"/>
</dbReference>
<gene>
    <name evidence="1" type="ORF">TNIN_270461</name>
</gene>
<dbReference type="Proteomes" id="UP000886998">
    <property type="component" value="Unassembled WGS sequence"/>
</dbReference>
<organism evidence="1 2">
    <name type="scientific">Trichonephila inaurata madagascariensis</name>
    <dbReference type="NCBI Taxonomy" id="2747483"/>
    <lineage>
        <taxon>Eukaryota</taxon>
        <taxon>Metazoa</taxon>
        <taxon>Ecdysozoa</taxon>
        <taxon>Arthropoda</taxon>
        <taxon>Chelicerata</taxon>
        <taxon>Arachnida</taxon>
        <taxon>Araneae</taxon>
        <taxon>Araneomorphae</taxon>
        <taxon>Entelegynae</taxon>
        <taxon>Araneoidea</taxon>
        <taxon>Nephilidae</taxon>
        <taxon>Trichonephila</taxon>
        <taxon>Trichonephila inaurata</taxon>
    </lineage>
</organism>
<sequence>MDFNFAGRPPVWFYPLSFQWDEHFPLLPLWWHAEAGRGGDDTTFVAGTRSCKLREGVEALACSGIKRIFTKPGCVR</sequence>
<evidence type="ECO:0000313" key="1">
    <source>
        <dbReference type="EMBL" id="GFY49653.1"/>
    </source>
</evidence>
<reference evidence="1" key="1">
    <citation type="submission" date="2020-08" db="EMBL/GenBank/DDBJ databases">
        <title>Multicomponent nature underlies the extraordinary mechanical properties of spider dragline silk.</title>
        <authorList>
            <person name="Kono N."/>
            <person name="Nakamura H."/>
            <person name="Mori M."/>
            <person name="Yoshida Y."/>
            <person name="Ohtoshi R."/>
            <person name="Malay A.D."/>
            <person name="Moran D.A.P."/>
            <person name="Tomita M."/>
            <person name="Numata K."/>
            <person name="Arakawa K."/>
        </authorList>
    </citation>
    <scope>NUCLEOTIDE SEQUENCE</scope>
</reference>
<proteinExistence type="predicted"/>